<organism evidence="5 6">
    <name type="scientific">Crassostrea virginica</name>
    <name type="common">Eastern oyster</name>
    <dbReference type="NCBI Taxonomy" id="6565"/>
    <lineage>
        <taxon>Eukaryota</taxon>
        <taxon>Metazoa</taxon>
        <taxon>Spiralia</taxon>
        <taxon>Lophotrochozoa</taxon>
        <taxon>Mollusca</taxon>
        <taxon>Bivalvia</taxon>
        <taxon>Autobranchia</taxon>
        <taxon>Pteriomorphia</taxon>
        <taxon>Ostreida</taxon>
        <taxon>Ostreoidea</taxon>
        <taxon>Ostreidae</taxon>
        <taxon>Crassostrea</taxon>
    </lineage>
</organism>
<dbReference type="SUPFAM" id="SSF54695">
    <property type="entry name" value="POZ domain"/>
    <property type="match status" value="1"/>
</dbReference>
<evidence type="ECO:0000256" key="2">
    <source>
        <dbReference type="ARBA" id="ARBA00022737"/>
    </source>
</evidence>
<sequence>MVTKSGRTPSKVRANREAVVEYFNSMKQEPVKDVKDGSVLKQTPSGLHFNIPSKRLLYESNHYAVFDVDESESPSSSEDNPSLQSLREQESIEAPQGFYYGTGKSSHMEQTRATHSGRTQEQGHQQQSISTGLQERRYTYSGSQRQTAPAPRDSTFTGHQESHHAQKSGASYTSNYTERAQRISESLDKMSRTGNVGMQHQSGASVELAKRGSGLYTAAPSDWERTQHDSQRSEQYYSRVDRKAEGATTPADRFHPSSYTEGVNQRENRKGEQGQYEEEMYRKGFENLITEAVSSTREINQFLYELWRTQRMCDIVIKVGEKEFHAHKLALAVHSEKFTNRYCEEAPTATTTEVVLPDANAEATENLINYIYTNELTLKADNIESVIISARQLGIKSALNFCQDYLNSFNEDSVLFLLPIAQRQGFPEVVDRMFGFINNSSIAMMQSQGFLQCEVHQVEWMISRDELVVSTELEVFFAVLRWINHDQKERIKYAPMLIGCVRLIYISPEDLVQHVEPEKHIFNIQKCFELLYFAFRYHAIKLSGSTFYTIMKVPPPRKYTIPVSEQSQIKDRRINERTEMSTYKSYSKMDPAFQFSYGANGSNYRQDVSNESSLYSKDSQPLPDIHHSAQTRRSSGDSGSAGFSEKNGILRSTGHASSRQSLQQRISSGYCTADETPHRGAQTGSGLSQNSPQCHSNDTNRKCCPKKLDFDDSSTRNSSKRVDYRSQAQENDHTPPQSSGREAVKVSRDCVPSRDTERQQSAESDSDETLAESGSSGSDKMPKPRQVVEKLHPENGGKVKAKTRPDKFGMSRDRFLVIGGIDPFRVSEYETSRMVEEFVPYKSEWNKKNTLPDSRHHACACLLDGFIYLVGGATYNQEKPHSLANPTSTCFRYDPDKDHWSRISSLQTPRMYHGAGVLSGVVYAVGGHDYTGRALDSVEYYNADTDSWSYAANMTEPKLGVACIGYKDHLFVIGGSVDRGGKKVVLNTVECYDPKLNCWVRKRNLPKRICHACVLEVNNYLFLLGGASQETPGSTMESSDTVYRYSRLSEMWTEFTTMITPRHDAGAVAVGCNIYVVGGVSTQTGEGVDTIEVLDCDTATWEEENEEEFRSVIGVACVLMPRL</sequence>
<feature type="compositionally biased region" description="Basic and acidic residues" evidence="3">
    <location>
        <begin position="698"/>
        <end position="724"/>
    </location>
</feature>
<dbReference type="Gene3D" id="2.120.10.80">
    <property type="entry name" value="Kelch-type beta propeller"/>
    <property type="match status" value="1"/>
</dbReference>
<reference evidence="6" key="1">
    <citation type="submission" date="2025-08" db="UniProtKB">
        <authorList>
            <consortium name="RefSeq"/>
        </authorList>
    </citation>
    <scope>IDENTIFICATION</scope>
    <source>
        <tissue evidence="6">Whole sample</tissue>
    </source>
</reference>
<feature type="compositionally biased region" description="Polar residues" evidence="3">
    <location>
        <begin position="608"/>
        <end position="619"/>
    </location>
</feature>
<dbReference type="Pfam" id="PF01344">
    <property type="entry name" value="Kelch_1"/>
    <property type="match status" value="4"/>
</dbReference>
<dbReference type="InterPro" id="IPR006652">
    <property type="entry name" value="Kelch_1"/>
</dbReference>
<gene>
    <name evidence="6" type="primary">LOC111107005</name>
</gene>
<dbReference type="SUPFAM" id="SSF117281">
    <property type="entry name" value="Kelch motif"/>
    <property type="match status" value="1"/>
</dbReference>
<dbReference type="SMART" id="SM00875">
    <property type="entry name" value="BACK"/>
    <property type="match status" value="1"/>
</dbReference>
<dbReference type="CDD" id="cd18186">
    <property type="entry name" value="BTB_POZ_ZBTB_KLHL-like"/>
    <property type="match status" value="1"/>
</dbReference>
<feature type="compositionally biased region" description="Basic and acidic residues" evidence="3">
    <location>
        <begin position="222"/>
        <end position="232"/>
    </location>
</feature>
<dbReference type="Gene3D" id="3.30.710.10">
    <property type="entry name" value="Potassium Channel Kv1.1, Chain A"/>
    <property type="match status" value="1"/>
</dbReference>
<dbReference type="SMART" id="SM00612">
    <property type="entry name" value="Kelch"/>
    <property type="match status" value="6"/>
</dbReference>
<feature type="compositionally biased region" description="Basic and acidic residues" evidence="3">
    <location>
        <begin position="742"/>
        <end position="760"/>
    </location>
</feature>
<dbReference type="OrthoDB" id="6350321at2759"/>
<dbReference type="Pfam" id="PF07707">
    <property type="entry name" value="BACK"/>
    <property type="match status" value="1"/>
</dbReference>
<feature type="domain" description="BTB" evidence="4">
    <location>
        <begin position="313"/>
        <end position="380"/>
    </location>
</feature>
<feature type="region of interest" description="Disordered" evidence="3">
    <location>
        <begin position="608"/>
        <end position="805"/>
    </location>
</feature>
<dbReference type="KEGG" id="cvn:111107005"/>
<dbReference type="AlphaFoldDB" id="A0A8B8B2J9"/>
<keyword evidence="1" id="KW-0880">Kelch repeat</keyword>
<keyword evidence="5" id="KW-1185">Reference proteome</keyword>
<evidence type="ECO:0000256" key="3">
    <source>
        <dbReference type="SAM" id="MobiDB-lite"/>
    </source>
</evidence>
<dbReference type="InterPro" id="IPR011705">
    <property type="entry name" value="BACK"/>
</dbReference>
<protein>
    <submittedName>
        <fullName evidence="6">Uncharacterized protein LOC111107005</fullName>
    </submittedName>
</protein>
<dbReference type="SMART" id="SM00225">
    <property type="entry name" value="BTB"/>
    <property type="match status" value="1"/>
</dbReference>
<accession>A0A8B8B2J9</accession>
<dbReference type="InterPro" id="IPR011333">
    <property type="entry name" value="SKP1/BTB/POZ_sf"/>
</dbReference>
<evidence type="ECO:0000256" key="1">
    <source>
        <dbReference type="ARBA" id="ARBA00022441"/>
    </source>
</evidence>
<feature type="compositionally biased region" description="Low complexity" evidence="3">
    <location>
        <begin position="73"/>
        <end position="82"/>
    </location>
</feature>
<evidence type="ECO:0000313" key="5">
    <source>
        <dbReference type="Proteomes" id="UP000694844"/>
    </source>
</evidence>
<feature type="compositionally biased region" description="Polar residues" evidence="3">
    <location>
        <begin position="168"/>
        <end position="178"/>
    </location>
</feature>
<dbReference type="PANTHER" id="PTHR45632">
    <property type="entry name" value="LD33804P"/>
    <property type="match status" value="1"/>
</dbReference>
<dbReference type="Pfam" id="PF00651">
    <property type="entry name" value="BTB"/>
    <property type="match status" value="1"/>
</dbReference>
<dbReference type="PANTHER" id="PTHR45632:SF5">
    <property type="entry name" value="KELCH-LIKE PROTEIN 22"/>
    <property type="match status" value="1"/>
</dbReference>
<dbReference type="GeneID" id="111107005"/>
<feature type="compositionally biased region" description="Polar residues" evidence="3">
    <location>
        <begin position="726"/>
        <end position="740"/>
    </location>
</feature>
<keyword evidence="2" id="KW-0677">Repeat</keyword>
<dbReference type="PROSITE" id="PS50097">
    <property type="entry name" value="BTB"/>
    <property type="match status" value="1"/>
</dbReference>
<evidence type="ECO:0000313" key="6">
    <source>
        <dbReference type="RefSeq" id="XP_022297637.1"/>
    </source>
</evidence>
<dbReference type="RefSeq" id="XP_022297637.1">
    <property type="nucleotide sequence ID" value="XM_022441929.1"/>
</dbReference>
<dbReference type="Gene3D" id="1.25.40.420">
    <property type="match status" value="1"/>
</dbReference>
<name>A0A8B8B2J9_CRAVI</name>
<dbReference type="InterPro" id="IPR000210">
    <property type="entry name" value="BTB/POZ_dom"/>
</dbReference>
<feature type="compositionally biased region" description="Polar residues" evidence="3">
    <location>
        <begin position="682"/>
        <end position="697"/>
    </location>
</feature>
<evidence type="ECO:0000259" key="4">
    <source>
        <dbReference type="PROSITE" id="PS50097"/>
    </source>
</evidence>
<feature type="region of interest" description="Disordered" evidence="3">
    <location>
        <begin position="69"/>
        <end position="179"/>
    </location>
</feature>
<feature type="compositionally biased region" description="Low complexity" evidence="3">
    <location>
        <begin position="657"/>
        <end position="668"/>
    </location>
</feature>
<feature type="region of interest" description="Disordered" evidence="3">
    <location>
        <begin position="218"/>
        <end position="277"/>
    </location>
</feature>
<feature type="compositionally biased region" description="Polar residues" evidence="3">
    <location>
        <begin position="113"/>
        <end position="133"/>
    </location>
</feature>
<dbReference type="Proteomes" id="UP000694844">
    <property type="component" value="Chromosome 8"/>
</dbReference>
<proteinExistence type="predicted"/>
<feature type="compositionally biased region" description="Basic and acidic residues" evidence="3">
    <location>
        <begin position="780"/>
        <end position="805"/>
    </location>
</feature>
<dbReference type="InterPro" id="IPR015915">
    <property type="entry name" value="Kelch-typ_b-propeller"/>
</dbReference>